<dbReference type="CDD" id="cd16261">
    <property type="entry name" value="EF2_snRNP_III"/>
    <property type="match status" value="1"/>
</dbReference>
<dbReference type="InterPro" id="IPR027417">
    <property type="entry name" value="P-loop_NTPase"/>
</dbReference>
<dbReference type="Pfam" id="PF03144">
    <property type="entry name" value="GTP_EFTU_D2"/>
    <property type="match status" value="1"/>
</dbReference>
<dbReference type="Pfam" id="PF25118">
    <property type="entry name" value="EFL1"/>
    <property type="match status" value="1"/>
</dbReference>
<dbReference type="PANTHER" id="PTHR42908">
    <property type="entry name" value="TRANSLATION ELONGATION FACTOR-RELATED"/>
    <property type="match status" value="1"/>
</dbReference>
<dbReference type="Gene3D" id="3.40.50.300">
    <property type="entry name" value="P-loop containing nucleotide triphosphate hydrolases"/>
    <property type="match status" value="1"/>
</dbReference>
<dbReference type="PRINTS" id="PR00315">
    <property type="entry name" value="ELONGATNFCT"/>
</dbReference>
<dbReference type="InterPro" id="IPR000795">
    <property type="entry name" value="T_Tr_GTP-bd_dom"/>
</dbReference>
<keyword evidence="2" id="KW-0342">GTP-binding</keyword>
<dbReference type="Proteomes" id="UP001307889">
    <property type="component" value="Chromosome 11"/>
</dbReference>
<dbReference type="PANTHER" id="PTHR42908:SF3">
    <property type="entry name" value="ELONGATION FACTOR-LIKE GTPASE 1"/>
    <property type="match status" value="1"/>
</dbReference>
<dbReference type="CDD" id="cd16268">
    <property type="entry name" value="EF2_II"/>
    <property type="match status" value="1"/>
</dbReference>
<dbReference type="CDD" id="cd01681">
    <property type="entry name" value="aeEF2_snRNP_like_IV"/>
    <property type="match status" value="1"/>
</dbReference>
<dbReference type="InterPro" id="IPR004161">
    <property type="entry name" value="EFTu-like_2"/>
</dbReference>
<evidence type="ECO:0000313" key="5">
    <source>
        <dbReference type="EMBL" id="BES99892.1"/>
    </source>
</evidence>
<dbReference type="CDD" id="cd01885">
    <property type="entry name" value="EF2"/>
    <property type="match status" value="1"/>
</dbReference>
<dbReference type="Pfam" id="PF00009">
    <property type="entry name" value="GTP_EFTU"/>
    <property type="match status" value="1"/>
</dbReference>
<dbReference type="InterPro" id="IPR020568">
    <property type="entry name" value="Ribosomal_Su5_D2-typ_SF"/>
</dbReference>
<sequence length="1050" mass="116384">MRTLTSEKLNTLLKDASKIRNICIVAHVDHGKTTLADSLVASNGIISRRMAGKLRYMDSRKDEQERGITMKSSCISLHHTMSDSEYLVNLIDSPGHVDFSSEVSTAVRLCDGAIVVVDVVEGVCPQTQVALKQAWQESIKPVLVMNKIDRLILEMKLAPLDAYIRITQVLEQVNAVVGQLFSRDVLEKNSKETNTGVKEDGHYEWFDGLEESDDSSIYFSPDQGNVIFASAIDGWGFALDDFAKLFAPKLSIREEILKKALWGDYFYSSKTKSIKKGAQEKARKPLFVQLVLENIWALYETICVDKNKEKLQKIVESLGVKLMARDLRHTDPKVQVQAVCSQWLPIASRVLDMVCRLVPAANQLSDEKVENLMCSQNQSFESYPPEIRNLKNAFLKASSAEDAPVIVFISKMFPVPKAELPNNQPEPLTPEQIAERRELAKLRLAQKEMGEPVESPPENKPDEKPDLTGDTFVAFSRVYSGTLRKGSEILVLGPKHDPSEILSFLSSRNLSANMRLDELWQAISEFKGVGHVHKAIVGDLYLMMGREMQSLPEASAGNVVGIGGLEDFILKSATLSSIVHCPPFSELKLIAVPILRVAIEPAKPSDMPTLMKGLKLLNQADACVQILVQETGEHVLVTAGEVHLERCLDDLRTRYANISINVSEPIIPFRETVVPPPIVDMVNEVIDHQPAKKSASNDSDPDGTISLHTPNRQCLIRIKCCPLPPNVTTFLEDNADLIKASINAANSTLGKMVSSFEACSISSQNSKKIADDVAKFKAQLIDLFKGDSGAWCDASVVENIWSFGPKRCGPNLLINQIEDFDRSVWSSAECSNPLVEYESSFINGFQLATLAGPLCEEPMMGVAFVVTGWEMVEDGTEHAPAGTYGPLSGQILSTVKEACRKSFQAQPQRLMAAMYTCDIQANAEVLGRLYAVLGRRQGRVLCGDMAQGSATFSVQAVLPVVESFKFSEELRKQTSGLANPQLVFSHWEVVDIDPFWTPSTEDEYLHYGEKADTENKAKQYVNSVRRRKGLPVEEKIVQHAEKQRTLSKKK</sequence>
<keyword evidence="1" id="KW-0547">Nucleotide-binding</keyword>
<dbReference type="Gene3D" id="2.40.30.10">
    <property type="entry name" value="Translation factors"/>
    <property type="match status" value="1"/>
</dbReference>
<feature type="region of interest" description="Disordered" evidence="3">
    <location>
        <begin position="447"/>
        <end position="468"/>
    </location>
</feature>
<dbReference type="InterPro" id="IPR035647">
    <property type="entry name" value="EFG_III/V"/>
</dbReference>
<dbReference type="Gene3D" id="3.30.70.240">
    <property type="match status" value="1"/>
</dbReference>
<dbReference type="SUPFAM" id="SSF50447">
    <property type="entry name" value="Translation proteins"/>
    <property type="match status" value="1"/>
</dbReference>
<dbReference type="NCBIfam" id="TIGR00231">
    <property type="entry name" value="small_GTP"/>
    <property type="match status" value="1"/>
</dbReference>
<dbReference type="SUPFAM" id="SSF54980">
    <property type="entry name" value="EF-G C-terminal domain-like"/>
    <property type="match status" value="2"/>
</dbReference>
<dbReference type="PROSITE" id="PS51722">
    <property type="entry name" value="G_TR_2"/>
    <property type="match status" value="1"/>
</dbReference>
<dbReference type="Gene3D" id="3.30.230.10">
    <property type="match status" value="1"/>
</dbReference>
<organism evidence="5 6">
    <name type="scientific">Nesidiocoris tenuis</name>
    <dbReference type="NCBI Taxonomy" id="355587"/>
    <lineage>
        <taxon>Eukaryota</taxon>
        <taxon>Metazoa</taxon>
        <taxon>Ecdysozoa</taxon>
        <taxon>Arthropoda</taxon>
        <taxon>Hexapoda</taxon>
        <taxon>Insecta</taxon>
        <taxon>Pterygota</taxon>
        <taxon>Neoptera</taxon>
        <taxon>Paraneoptera</taxon>
        <taxon>Hemiptera</taxon>
        <taxon>Heteroptera</taxon>
        <taxon>Panheteroptera</taxon>
        <taxon>Cimicomorpha</taxon>
        <taxon>Miridae</taxon>
        <taxon>Dicyphina</taxon>
        <taxon>Nesidiocoris</taxon>
    </lineage>
</organism>
<dbReference type="InterPro" id="IPR009000">
    <property type="entry name" value="Transl_B-barrel_sf"/>
</dbReference>
<dbReference type="CDD" id="cd04096">
    <property type="entry name" value="eEF2_snRNP_like_C"/>
    <property type="match status" value="1"/>
</dbReference>
<name>A0ABN7BAQ4_9HEMI</name>
<dbReference type="EMBL" id="AP028919">
    <property type="protein sequence ID" value="BES99892.1"/>
    <property type="molecule type" value="Genomic_DNA"/>
</dbReference>
<evidence type="ECO:0000256" key="1">
    <source>
        <dbReference type="ARBA" id="ARBA00022741"/>
    </source>
</evidence>
<evidence type="ECO:0000259" key="4">
    <source>
        <dbReference type="PROSITE" id="PS51722"/>
    </source>
</evidence>
<dbReference type="InterPro" id="IPR041095">
    <property type="entry name" value="EFG_II"/>
</dbReference>
<accession>A0ABN7BAQ4</accession>
<dbReference type="SUPFAM" id="SSF52540">
    <property type="entry name" value="P-loop containing nucleoside triphosphate hydrolases"/>
    <property type="match status" value="1"/>
</dbReference>
<keyword evidence="5" id="KW-0251">Elongation factor</keyword>
<feature type="domain" description="Tr-type G" evidence="4">
    <location>
        <begin position="17"/>
        <end position="258"/>
    </location>
</feature>
<dbReference type="Pfam" id="PF14492">
    <property type="entry name" value="EFG_III"/>
    <property type="match status" value="1"/>
</dbReference>
<dbReference type="GO" id="GO:0003746">
    <property type="term" value="F:translation elongation factor activity"/>
    <property type="evidence" value="ECO:0007669"/>
    <property type="project" value="UniProtKB-KW"/>
</dbReference>
<dbReference type="Gene3D" id="3.90.1430.10">
    <property type="entry name" value="Yeast translation eEF2 (G' domain)"/>
    <property type="match status" value="1"/>
</dbReference>
<dbReference type="Gene3D" id="3.30.70.870">
    <property type="entry name" value="Elongation Factor G (Translational Gtpase), domain 3"/>
    <property type="match status" value="1"/>
</dbReference>
<dbReference type="InterPro" id="IPR014721">
    <property type="entry name" value="Ribsml_uS5_D2-typ_fold_subgr"/>
</dbReference>
<dbReference type="Pfam" id="PF00679">
    <property type="entry name" value="EFG_C"/>
    <property type="match status" value="1"/>
</dbReference>
<evidence type="ECO:0000256" key="3">
    <source>
        <dbReference type="SAM" id="MobiDB-lite"/>
    </source>
</evidence>
<feature type="compositionally biased region" description="Basic and acidic residues" evidence="3">
    <location>
        <begin position="457"/>
        <end position="467"/>
    </location>
</feature>
<dbReference type="SUPFAM" id="SSF54211">
    <property type="entry name" value="Ribosomal protein S5 domain 2-like"/>
    <property type="match status" value="1"/>
</dbReference>
<reference evidence="5 6" key="1">
    <citation type="submission" date="2023-09" db="EMBL/GenBank/DDBJ databases">
        <title>Nesidiocoris tenuis whole genome shotgun sequence.</title>
        <authorList>
            <person name="Shibata T."/>
            <person name="Shimoda M."/>
            <person name="Kobayashi T."/>
            <person name="Uehara T."/>
        </authorList>
    </citation>
    <scope>NUCLEOTIDE SEQUENCE [LARGE SCALE GENOMIC DNA]</scope>
    <source>
        <strain evidence="5 6">Japan</strain>
    </source>
</reference>
<protein>
    <submittedName>
        <fullName evidence="5">Elongation factor</fullName>
    </submittedName>
</protein>
<evidence type="ECO:0000313" key="6">
    <source>
        <dbReference type="Proteomes" id="UP001307889"/>
    </source>
</evidence>
<dbReference type="InterPro" id="IPR056752">
    <property type="entry name" value="EFL1"/>
</dbReference>
<dbReference type="InterPro" id="IPR005225">
    <property type="entry name" value="Small_GTP-bd"/>
</dbReference>
<dbReference type="InterPro" id="IPR000640">
    <property type="entry name" value="EFG_V-like"/>
</dbReference>
<proteinExistence type="predicted"/>
<gene>
    <name evidence="5" type="ORF">NTJ_12710</name>
</gene>
<dbReference type="SMART" id="SM00838">
    <property type="entry name" value="EFG_C"/>
    <property type="match status" value="1"/>
</dbReference>
<keyword evidence="6" id="KW-1185">Reference proteome</keyword>
<keyword evidence="5" id="KW-0648">Protein biosynthesis</keyword>
<evidence type="ECO:0000256" key="2">
    <source>
        <dbReference type="ARBA" id="ARBA00023134"/>
    </source>
</evidence>